<feature type="compositionally biased region" description="Polar residues" evidence="1">
    <location>
        <begin position="1"/>
        <end position="17"/>
    </location>
</feature>
<dbReference type="Proteomes" id="UP001054821">
    <property type="component" value="Chromosome 8"/>
</dbReference>
<evidence type="ECO:0000256" key="1">
    <source>
        <dbReference type="SAM" id="MobiDB-lite"/>
    </source>
</evidence>
<accession>A0AAD4UWG3</accession>
<reference evidence="2 3" key="1">
    <citation type="journal article" date="2022" name="G3 (Bethesda)">
        <title>Whole-genome sequence and methylome profiling of the almond [Prunus dulcis (Mill.) D.A. Webb] cultivar 'Nonpareil'.</title>
        <authorList>
            <person name="D'Amico-Willman K.M."/>
            <person name="Ouma W.Z."/>
            <person name="Meulia T."/>
            <person name="Sideli G.M."/>
            <person name="Gradziel T.M."/>
            <person name="Fresnedo-Ramirez J."/>
        </authorList>
    </citation>
    <scope>NUCLEOTIDE SEQUENCE [LARGE SCALE GENOMIC DNA]</scope>
    <source>
        <strain evidence="2">Clone GOH B32 T37-40</strain>
    </source>
</reference>
<sequence>MPTTPTLETGPKTSGQTSPSNPEPSPPLPVFQAPEYLENRQAPPRVLQPRKLLHVYFSNSQSFKLFSELSFYVLEIFKDFESLTAMAALTEN</sequence>
<organism evidence="2 3">
    <name type="scientific">Prunus dulcis</name>
    <name type="common">Almond</name>
    <name type="synonym">Amygdalus dulcis</name>
    <dbReference type="NCBI Taxonomy" id="3755"/>
    <lineage>
        <taxon>Eukaryota</taxon>
        <taxon>Viridiplantae</taxon>
        <taxon>Streptophyta</taxon>
        <taxon>Embryophyta</taxon>
        <taxon>Tracheophyta</taxon>
        <taxon>Spermatophyta</taxon>
        <taxon>Magnoliopsida</taxon>
        <taxon>eudicotyledons</taxon>
        <taxon>Gunneridae</taxon>
        <taxon>Pentapetalae</taxon>
        <taxon>rosids</taxon>
        <taxon>fabids</taxon>
        <taxon>Rosales</taxon>
        <taxon>Rosaceae</taxon>
        <taxon>Amygdaloideae</taxon>
        <taxon>Amygdaleae</taxon>
        <taxon>Prunus</taxon>
    </lineage>
</organism>
<keyword evidence="3" id="KW-1185">Reference proteome</keyword>
<gene>
    <name evidence="2" type="ORF">L3X38_042535</name>
</gene>
<evidence type="ECO:0000313" key="3">
    <source>
        <dbReference type="Proteomes" id="UP001054821"/>
    </source>
</evidence>
<name>A0AAD4UWG3_PRUDU</name>
<feature type="region of interest" description="Disordered" evidence="1">
    <location>
        <begin position="1"/>
        <end position="42"/>
    </location>
</feature>
<dbReference type="EMBL" id="JAJFAZ020000008">
    <property type="protein sequence ID" value="KAI5313361.1"/>
    <property type="molecule type" value="Genomic_DNA"/>
</dbReference>
<comment type="caution">
    <text evidence="2">The sequence shown here is derived from an EMBL/GenBank/DDBJ whole genome shotgun (WGS) entry which is preliminary data.</text>
</comment>
<dbReference type="AlphaFoldDB" id="A0AAD4UWG3"/>
<protein>
    <submittedName>
        <fullName evidence="2">Uncharacterized protein</fullName>
    </submittedName>
</protein>
<evidence type="ECO:0000313" key="2">
    <source>
        <dbReference type="EMBL" id="KAI5313361.1"/>
    </source>
</evidence>
<proteinExistence type="predicted"/>